<protein>
    <submittedName>
        <fullName evidence="2">Putative transmembrane protein PGPGW</fullName>
    </submittedName>
</protein>
<organism evidence="2 3">
    <name type="scientific">Dichotomicrobium thermohalophilum</name>
    <dbReference type="NCBI Taxonomy" id="933063"/>
    <lineage>
        <taxon>Bacteria</taxon>
        <taxon>Pseudomonadati</taxon>
        <taxon>Pseudomonadota</taxon>
        <taxon>Alphaproteobacteria</taxon>
        <taxon>Hyphomicrobiales</taxon>
        <taxon>Hyphomicrobiaceae</taxon>
        <taxon>Dichotomicrobium</taxon>
    </lineage>
</organism>
<comment type="caution">
    <text evidence="2">The sequence shown here is derived from an EMBL/GenBank/DDBJ whole genome shotgun (WGS) entry which is preliminary data.</text>
</comment>
<accession>A0A397Q204</accession>
<gene>
    <name evidence="2" type="ORF">BXY53_0586</name>
</gene>
<dbReference type="AlphaFoldDB" id="A0A397Q204"/>
<feature type="transmembrane region" description="Helical" evidence="1">
    <location>
        <begin position="35"/>
        <end position="54"/>
    </location>
</feature>
<feature type="transmembrane region" description="Helical" evidence="1">
    <location>
        <begin position="12"/>
        <end position="29"/>
    </location>
</feature>
<keyword evidence="1 2" id="KW-0812">Transmembrane</keyword>
<evidence type="ECO:0000313" key="3">
    <source>
        <dbReference type="Proteomes" id="UP000266273"/>
    </source>
</evidence>
<keyword evidence="1" id="KW-1133">Transmembrane helix</keyword>
<reference evidence="2 3" key="1">
    <citation type="submission" date="2018-08" db="EMBL/GenBank/DDBJ databases">
        <title>Genomic Encyclopedia of Archaeal and Bacterial Type Strains, Phase II (KMG-II): from individual species to whole genera.</title>
        <authorList>
            <person name="Goeker M."/>
        </authorList>
    </citation>
    <scope>NUCLEOTIDE SEQUENCE [LARGE SCALE GENOMIC DNA]</scope>
    <source>
        <strain evidence="2 3">DSM 5002</strain>
    </source>
</reference>
<proteinExistence type="predicted"/>
<dbReference type="InterPro" id="IPR019099">
    <property type="entry name" value="Uncharacterised_PGPGW_TM"/>
</dbReference>
<evidence type="ECO:0000256" key="1">
    <source>
        <dbReference type="SAM" id="Phobius"/>
    </source>
</evidence>
<dbReference type="RefSeq" id="WP_170144313.1">
    <property type="nucleotide sequence ID" value="NZ_QXDF01000001.1"/>
</dbReference>
<keyword evidence="1" id="KW-0472">Membrane</keyword>
<name>A0A397Q204_9HYPH</name>
<dbReference type="EMBL" id="QXDF01000001">
    <property type="protein sequence ID" value="RIA55520.1"/>
    <property type="molecule type" value="Genomic_DNA"/>
</dbReference>
<sequence length="93" mass="10655">MTRFVLGEIRRYVMLVMGLFFLIVGAIVLPLPLPFGAAMILIGLSLLIVNSEFARTKFLNLRARWTSMDNWLRSVEHRLPRPLRNAITPDDSD</sequence>
<dbReference type="Proteomes" id="UP000266273">
    <property type="component" value="Unassembled WGS sequence"/>
</dbReference>
<keyword evidence="3" id="KW-1185">Reference proteome</keyword>
<dbReference type="Pfam" id="PF09656">
    <property type="entry name" value="PGPGW"/>
    <property type="match status" value="1"/>
</dbReference>
<evidence type="ECO:0000313" key="2">
    <source>
        <dbReference type="EMBL" id="RIA55520.1"/>
    </source>
</evidence>